<dbReference type="Gene3D" id="2.120.10.30">
    <property type="entry name" value="TolB, C-terminal domain"/>
    <property type="match status" value="2"/>
</dbReference>
<proteinExistence type="inferred from homology"/>
<dbReference type="SUPFAM" id="SSF82171">
    <property type="entry name" value="DPP6 N-terminal domain-like"/>
    <property type="match status" value="1"/>
</dbReference>
<organism evidence="2">
    <name type="scientific">termite gut metagenome</name>
    <dbReference type="NCBI Taxonomy" id="433724"/>
    <lineage>
        <taxon>unclassified sequences</taxon>
        <taxon>metagenomes</taxon>
        <taxon>organismal metagenomes</taxon>
    </lineage>
</organism>
<dbReference type="PANTHER" id="PTHR36842:SF1">
    <property type="entry name" value="PROTEIN TOLB"/>
    <property type="match status" value="1"/>
</dbReference>
<dbReference type="InterPro" id="IPR011042">
    <property type="entry name" value="6-blade_b-propeller_TolB-like"/>
</dbReference>
<evidence type="ECO:0000256" key="1">
    <source>
        <dbReference type="ARBA" id="ARBA00009820"/>
    </source>
</evidence>
<dbReference type="PROSITE" id="PS51257">
    <property type="entry name" value="PROKAR_LIPOPROTEIN"/>
    <property type="match status" value="1"/>
</dbReference>
<gene>
    <name evidence="2" type="ORF">EZS27_026030</name>
</gene>
<dbReference type="InterPro" id="IPR011659">
    <property type="entry name" value="WD40"/>
</dbReference>
<comment type="similarity">
    <text evidence="1">Belongs to the TolB family.</text>
</comment>
<comment type="caution">
    <text evidence="2">The sequence shown here is derived from an EMBL/GenBank/DDBJ whole genome shotgun (WGS) entry which is preliminary data.</text>
</comment>
<dbReference type="PANTHER" id="PTHR36842">
    <property type="entry name" value="PROTEIN TOLB HOMOLOG"/>
    <property type="match status" value="1"/>
</dbReference>
<protein>
    <submittedName>
        <fullName evidence="2">Protein TolB</fullName>
    </submittedName>
</protein>
<dbReference type="AlphaFoldDB" id="A0A5J4QU84"/>
<reference evidence="2" key="1">
    <citation type="submission" date="2019-03" db="EMBL/GenBank/DDBJ databases">
        <title>Single cell metagenomics reveals metabolic interactions within the superorganism composed of flagellate Streblomastix strix and complex community of Bacteroidetes bacteria on its surface.</title>
        <authorList>
            <person name="Treitli S.C."/>
            <person name="Kolisko M."/>
            <person name="Husnik F."/>
            <person name="Keeling P."/>
            <person name="Hampl V."/>
        </authorList>
    </citation>
    <scope>NUCLEOTIDE SEQUENCE</scope>
    <source>
        <strain evidence="2">STM</strain>
    </source>
</reference>
<dbReference type="EMBL" id="SNRY01002525">
    <property type="protein sequence ID" value="KAA6324668.1"/>
    <property type="molecule type" value="Genomic_DNA"/>
</dbReference>
<accession>A0A5J4QU84</accession>
<dbReference type="Pfam" id="PF07676">
    <property type="entry name" value="PD40"/>
    <property type="match status" value="2"/>
</dbReference>
<evidence type="ECO:0000313" key="2">
    <source>
        <dbReference type="EMBL" id="KAA6324668.1"/>
    </source>
</evidence>
<name>A0A5J4QU84_9ZZZZ</name>
<sequence length="489" mass="55670">MINRLKQLASLMAIAAGVLMAACHENMDNAQTVSEYPVIVPDYTKVTIPAYIAPLNFTVQEPFERINAVIEGIHGERIELQGKKNIRIPIKEWHTLLEKNKGDSLRITVAVKHNGQWRQYEAFPIYISEHPIDYGLVYRLIAPGYEVYSKMGIYQRELSTYRQTTLIENTLIPGSCMNCHSFKQTTPDNMNLHIRGEYGGTLLQIGGKSDILNLKTEKTISGGVYPYWHPSGKYIAYSVNIIGQVFHAASVDKRIEVADSASDIIVYDIDGNRILSTPLLQTDAFETFPSFSPDGRSLYFCCSAKRALPTEYKEVRYNLCRIDFDAETGAFGNQIDTLIYADNMQKSVSFPRPSYDGKYLMYTLSDYGNFSIWHKEADLWLLDLQSRAARPLSEVNTPDTESYHSWSSNSRWFVFSSRRGDGLYTRLYIASIDENGQVSKPFLLPQQGFEVYTRSLYSYNVPEFVSGPVDINIKETEQQILSKVRKQTQ</sequence>